<dbReference type="GO" id="GO:0004113">
    <property type="term" value="F:2',3'-cyclic-nucleotide 3'-phosphodiesterase activity"/>
    <property type="evidence" value="ECO:0007669"/>
    <property type="project" value="InterPro"/>
</dbReference>
<dbReference type="InterPro" id="IPR009097">
    <property type="entry name" value="Cyclic_Pdiesterase"/>
</dbReference>
<dbReference type="PANTHER" id="PTHR35561">
    <property type="entry name" value="RNA 2',3'-CYCLIC PHOSPHODIESTERASE"/>
    <property type="match status" value="1"/>
</dbReference>
<dbReference type="AlphaFoldDB" id="A0A645H530"/>
<protein>
    <submittedName>
        <fullName evidence="2">RNA 2',3'-cyclic phosphodiesterase</fullName>
        <ecNumber evidence="2">3.1.4.-</ecNumber>
    </submittedName>
</protein>
<organism evidence="2">
    <name type="scientific">bioreactor metagenome</name>
    <dbReference type="NCBI Taxonomy" id="1076179"/>
    <lineage>
        <taxon>unclassified sequences</taxon>
        <taxon>metagenomes</taxon>
        <taxon>ecological metagenomes</taxon>
    </lineage>
</organism>
<dbReference type="PANTHER" id="PTHR35561:SF1">
    <property type="entry name" value="RNA 2',3'-CYCLIC PHOSPHODIESTERASE"/>
    <property type="match status" value="1"/>
</dbReference>
<dbReference type="GO" id="GO:0008664">
    <property type="term" value="F:RNA 2',3'-cyclic 3'-phosphodiesterase activity"/>
    <property type="evidence" value="ECO:0007669"/>
    <property type="project" value="InterPro"/>
</dbReference>
<gene>
    <name evidence="2" type="primary">thpR_27</name>
    <name evidence="2" type="ORF">SDC9_178424</name>
</gene>
<keyword evidence="1 2" id="KW-0378">Hydrolase</keyword>
<sequence>MRLFIAIDLDEEIKESLYGCLQRLKTYTVKGSFTRRENFHLTLIFLGEIDLPRISIIKSAMERAAQPPFALSIQDIGMFQGIGGDICWIGVPKNRELSALYHRLTSELSVRDFVVEKREYKPHLTLGRQMMFKENFDKETFSRTIPSMNMRVRKISLMKSERIEGKLTYTEIYAQFL</sequence>
<dbReference type="SUPFAM" id="SSF55144">
    <property type="entry name" value="LigT-like"/>
    <property type="match status" value="1"/>
</dbReference>
<dbReference type="EC" id="3.1.4.-" evidence="2"/>
<name>A0A645H530_9ZZZZ</name>
<accession>A0A645H530</accession>
<proteinExistence type="inferred from homology"/>
<dbReference type="Pfam" id="PF13563">
    <property type="entry name" value="2_5_RNA_ligase2"/>
    <property type="match status" value="1"/>
</dbReference>
<dbReference type="Gene3D" id="3.90.1140.10">
    <property type="entry name" value="Cyclic phosphodiesterase"/>
    <property type="match status" value="1"/>
</dbReference>
<evidence type="ECO:0000313" key="2">
    <source>
        <dbReference type="EMBL" id="MPN30953.1"/>
    </source>
</evidence>
<dbReference type="HAMAP" id="MF_01940">
    <property type="entry name" value="RNA_CPDase"/>
    <property type="match status" value="1"/>
</dbReference>
<dbReference type="NCBIfam" id="TIGR02258">
    <property type="entry name" value="2_5_ligase"/>
    <property type="match status" value="1"/>
</dbReference>
<comment type="caution">
    <text evidence="2">The sequence shown here is derived from an EMBL/GenBank/DDBJ whole genome shotgun (WGS) entry which is preliminary data.</text>
</comment>
<dbReference type="InterPro" id="IPR004175">
    <property type="entry name" value="RNA_CPDase"/>
</dbReference>
<dbReference type="EMBL" id="VSSQ01082263">
    <property type="protein sequence ID" value="MPN30953.1"/>
    <property type="molecule type" value="Genomic_DNA"/>
</dbReference>
<evidence type="ECO:0000256" key="1">
    <source>
        <dbReference type="ARBA" id="ARBA00022801"/>
    </source>
</evidence>
<reference evidence="2" key="1">
    <citation type="submission" date="2019-08" db="EMBL/GenBank/DDBJ databases">
        <authorList>
            <person name="Kucharzyk K."/>
            <person name="Murdoch R.W."/>
            <person name="Higgins S."/>
            <person name="Loffler F."/>
        </authorList>
    </citation>
    <scope>NUCLEOTIDE SEQUENCE</scope>
</reference>